<gene>
    <name evidence="2" type="ORF">FHP25_23370</name>
</gene>
<dbReference type="AlphaFoldDB" id="A0A5C8PGH1"/>
<evidence type="ECO:0000256" key="1">
    <source>
        <dbReference type="SAM" id="MobiDB-lite"/>
    </source>
</evidence>
<name>A0A5C8PGH1_9HYPH</name>
<dbReference type="RefSeq" id="WP_178133733.1">
    <property type="nucleotide sequence ID" value="NZ_VDUZ01000029.1"/>
</dbReference>
<proteinExistence type="predicted"/>
<sequence length="90" mass="9847">MLEVKRIVIVGCCPLPEAENKSVRRFLDSLLPAGALRIFSASQRVPAAGANGRFRGPRRKGRCRRRASETGVPPVAAVKQRFVSRTDVTS</sequence>
<accession>A0A5C8PGH1</accession>
<protein>
    <submittedName>
        <fullName evidence="2">Uncharacterized protein</fullName>
    </submittedName>
</protein>
<evidence type="ECO:0000313" key="2">
    <source>
        <dbReference type="EMBL" id="TXL72923.1"/>
    </source>
</evidence>
<evidence type="ECO:0000313" key="3">
    <source>
        <dbReference type="Proteomes" id="UP000321638"/>
    </source>
</evidence>
<dbReference type="EMBL" id="VDUZ01000029">
    <property type="protein sequence ID" value="TXL72923.1"/>
    <property type="molecule type" value="Genomic_DNA"/>
</dbReference>
<organism evidence="2 3">
    <name type="scientific">Vineibacter terrae</name>
    <dbReference type="NCBI Taxonomy" id="2586908"/>
    <lineage>
        <taxon>Bacteria</taxon>
        <taxon>Pseudomonadati</taxon>
        <taxon>Pseudomonadota</taxon>
        <taxon>Alphaproteobacteria</taxon>
        <taxon>Hyphomicrobiales</taxon>
        <taxon>Vineibacter</taxon>
    </lineage>
</organism>
<feature type="compositionally biased region" description="Basic residues" evidence="1">
    <location>
        <begin position="55"/>
        <end position="65"/>
    </location>
</feature>
<reference evidence="2 3" key="1">
    <citation type="submission" date="2019-06" db="EMBL/GenBank/DDBJ databases">
        <title>New taxonomy in bacterial strain CC-CFT640, isolated from vineyard.</title>
        <authorList>
            <person name="Lin S.-Y."/>
            <person name="Tsai C.-F."/>
            <person name="Young C.-C."/>
        </authorList>
    </citation>
    <scope>NUCLEOTIDE SEQUENCE [LARGE SCALE GENOMIC DNA]</scope>
    <source>
        <strain evidence="2 3">CC-CFT640</strain>
    </source>
</reference>
<comment type="caution">
    <text evidence="2">The sequence shown here is derived from an EMBL/GenBank/DDBJ whole genome shotgun (WGS) entry which is preliminary data.</text>
</comment>
<keyword evidence="3" id="KW-1185">Reference proteome</keyword>
<dbReference type="Proteomes" id="UP000321638">
    <property type="component" value="Unassembled WGS sequence"/>
</dbReference>
<feature type="region of interest" description="Disordered" evidence="1">
    <location>
        <begin position="49"/>
        <end position="70"/>
    </location>
</feature>